<organism evidence="2 3">
    <name type="scientific">Mytilus coruscus</name>
    <name type="common">Sea mussel</name>
    <dbReference type="NCBI Taxonomy" id="42192"/>
    <lineage>
        <taxon>Eukaryota</taxon>
        <taxon>Metazoa</taxon>
        <taxon>Spiralia</taxon>
        <taxon>Lophotrochozoa</taxon>
        <taxon>Mollusca</taxon>
        <taxon>Bivalvia</taxon>
        <taxon>Autobranchia</taxon>
        <taxon>Pteriomorphia</taxon>
        <taxon>Mytilida</taxon>
        <taxon>Mytiloidea</taxon>
        <taxon>Mytilidae</taxon>
        <taxon>Mytilinae</taxon>
        <taxon>Mytilus</taxon>
    </lineage>
</organism>
<dbReference type="InterPro" id="IPR003959">
    <property type="entry name" value="ATPase_AAA_core"/>
</dbReference>
<evidence type="ECO:0000313" key="3">
    <source>
        <dbReference type="Proteomes" id="UP000507470"/>
    </source>
</evidence>
<proteinExistence type="predicted"/>
<accession>A0A6J8BYN0</accession>
<feature type="domain" description="ATPase AAA-type core" evidence="1">
    <location>
        <begin position="148"/>
        <end position="299"/>
    </location>
</feature>
<evidence type="ECO:0000259" key="1">
    <source>
        <dbReference type="Pfam" id="PF00004"/>
    </source>
</evidence>
<dbReference type="InterPro" id="IPR027417">
    <property type="entry name" value="P-loop_NTPase"/>
</dbReference>
<gene>
    <name evidence="2" type="ORF">MCOR_24298</name>
</gene>
<dbReference type="Gene3D" id="3.40.50.300">
    <property type="entry name" value="P-loop containing nucleotide triphosphate hydrolases"/>
    <property type="match status" value="1"/>
</dbReference>
<dbReference type="Proteomes" id="UP000507470">
    <property type="component" value="Unassembled WGS sequence"/>
</dbReference>
<dbReference type="EMBL" id="CACVKT020004320">
    <property type="protein sequence ID" value="CAC5389083.1"/>
    <property type="molecule type" value="Genomic_DNA"/>
</dbReference>
<dbReference type="AlphaFoldDB" id="A0A6J8BYN0"/>
<keyword evidence="3" id="KW-1185">Reference proteome</keyword>
<dbReference type="OrthoDB" id="6125577at2759"/>
<sequence length="715" mass="82351">MSLSLTDIVEDISFGKITDIDIWNKLIHYFSEQWDGQPEFIAVLNLSGRQLGEQIKNVTDTYTYFNALENTFSDNNDLLEFLINLTGYLNYHTESGSVNVKHSLKELRKNLKHLRQQCVRRGMFHDRNFVGREVQIKTMEDKIKTGSILLCGLGGMGKTSLANTVCYRLRGECWKTIKIELREQVTYRHFLRTSVQSIMKGSNVLVSGSQSSDNDQNGEKTDQILIEELNLRQKLLEHITEKLRRKLIFLFDNLDDETTEDACATHSSIEQSKIMEFFKSLLEIMTANKDCQTRLIITSRNNFLLTTGKELRNLVKIEVDSLGIEDARKLTVKCTKQCTLNDQQIDAIVTVCCACPLAIRVISDVINDSPNGIQIVSLIQKSTDTFLSPLLQIYECLSQPFEKLKEYKSTLGQLSLFGTTKFDMNSAANIVFGKFQTNMEKKEIIKKLTELKLTLLLFKSRHLIEIENEECSYSPGCQNTDMELDDLFIGQKIYSLHPLVYKFLKEKVNDKELIGDIRIAKYNYIVFFDELVLDIGQESNVLIAREKSEKIKIHILKYIEFMKEYKSFSDIPHLQKLSTPEDAKRRNKVVQMICIPEYHLSFIESMLSKVDNNVVAKLSWEIEYVAAIVRYQHFCDNIEDRCKLILQELNSVASNTLSEMENIQLSILKGRTCFFLGTITTDSDPGYSEKCLLEGKHIFESQQLRQKARSFIIFI</sequence>
<protein>
    <recommendedName>
        <fullName evidence="1">ATPase AAA-type core domain-containing protein</fullName>
    </recommendedName>
</protein>
<dbReference type="Pfam" id="PF00004">
    <property type="entry name" value="AAA"/>
    <property type="match status" value="1"/>
</dbReference>
<dbReference type="SUPFAM" id="SSF52540">
    <property type="entry name" value="P-loop containing nucleoside triphosphate hydrolases"/>
    <property type="match status" value="1"/>
</dbReference>
<evidence type="ECO:0000313" key="2">
    <source>
        <dbReference type="EMBL" id="CAC5389083.1"/>
    </source>
</evidence>
<name>A0A6J8BYN0_MYTCO</name>
<reference evidence="2 3" key="1">
    <citation type="submission" date="2020-06" db="EMBL/GenBank/DDBJ databases">
        <authorList>
            <person name="Li R."/>
            <person name="Bekaert M."/>
        </authorList>
    </citation>
    <scope>NUCLEOTIDE SEQUENCE [LARGE SCALE GENOMIC DNA]</scope>
    <source>
        <strain evidence="3">wild</strain>
    </source>
</reference>